<sequence length="150" mass="17460">MRKSSFPDLNESEKSERSQSTSSEYKVELRKQRGCQTANADAKRYHKIPLKTQIQLFQMVFVNGKRIKQVAKSLGMNYSSAKSLIHYYKNNKRPIPTAISSILNQKKHCGIRKTKNGSENMFVVVKVQKNTIKKYNFYQLLKKQQNIQNN</sequence>
<evidence type="ECO:0000256" key="1">
    <source>
        <dbReference type="SAM" id="MobiDB-lite"/>
    </source>
</evidence>
<organism evidence="2 3">
    <name type="scientific">Paramecium sonneborni</name>
    <dbReference type="NCBI Taxonomy" id="65129"/>
    <lineage>
        <taxon>Eukaryota</taxon>
        <taxon>Sar</taxon>
        <taxon>Alveolata</taxon>
        <taxon>Ciliophora</taxon>
        <taxon>Intramacronucleata</taxon>
        <taxon>Oligohymenophorea</taxon>
        <taxon>Peniculida</taxon>
        <taxon>Parameciidae</taxon>
        <taxon>Paramecium</taxon>
    </lineage>
</organism>
<reference evidence="2" key="1">
    <citation type="submission" date="2021-01" db="EMBL/GenBank/DDBJ databases">
        <authorList>
            <consortium name="Genoscope - CEA"/>
            <person name="William W."/>
        </authorList>
    </citation>
    <scope>NUCLEOTIDE SEQUENCE</scope>
</reference>
<evidence type="ECO:0000313" key="3">
    <source>
        <dbReference type="Proteomes" id="UP000692954"/>
    </source>
</evidence>
<feature type="region of interest" description="Disordered" evidence="1">
    <location>
        <begin position="1"/>
        <end position="29"/>
    </location>
</feature>
<proteinExistence type="predicted"/>
<comment type="caution">
    <text evidence="2">The sequence shown here is derived from an EMBL/GenBank/DDBJ whole genome shotgun (WGS) entry which is preliminary data.</text>
</comment>
<protein>
    <submittedName>
        <fullName evidence="2">Uncharacterized protein</fullName>
    </submittedName>
</protein>
<name>A0A8S1L9J3_9CILI</name>
<evidence type="ECO:0000313" key="2">
    <source>
        <dbReference type="EMBL" id="CAD8062382.1"/>
    </source>
</evidence>
<dbReference type="EMBL" id="CAJJDN010000016">
    <property type="protein sequence ID" value="CAD8062382.1"/>
    <property type="molecule type" value="Genomic_DNA"/>
</dbReference>
<keyword evidence="3" id="KW-1185">Reference proteome</keyword>
<gene>
    <name evidence="2" type="ORF">PSON_ATCC_30995.1.T0160314</name>
</gene>
<dbReference type="OrthoDB" id="290423at2759"/>
<dbReference type="Proteomes" id="UP000692954">
    <property type="component" value="Unassembled WGS sequence"/>
</dbReference>
<accession>A0A8S1L9J3</accession>
<dbReference type="AlphaFoldDB" id="A0A8S1L9J3"/>